<dbReference type="InterPro" id="IPR013022">
    <property type="entry name" value="Xyl_isomerase-like_TIM-brl"/>
</dbReference>
<comment type="caution">
    <text evidence="2">The sequence shown here is derived from an EMBL/GenBank/DDBJ whole genome shotgun (WGS) entry which is preliminary data.</text>
</comment>
<evidence type="ECO:0000313" key="2">
    <source>
        <dbReference type="EMBL" id="MBW3097160.1"/>
    </source>
</evidence>
<reference evidence="2" key="1">
    <citation type="submission" date="2021-07" db="EMBL/GenBank/DDBJ databases">
        <title>Pseudohoeflea marina sp. nov. a polyhydroxyalcanoate-producing bacterium.</title>
        <authorList>
            <person name="Zheng W."/>
            <person name="Yu S."/>
            <person name="Huang Y."/>
        </authorList>
    </citation>
    <scope>NUCLEOTIDE SEQUENCE</scope>
    <source>
        <strain evidence="2">DP4N28-3</strain>
    </source>
</reference>
<dbReference type="GO" id="GO:0016853">
    <property type="term" value="F:isomerase activity"/>
    <property type="evidence" value="ECO:0007669"/>
    <property type="project" value="UniProtKB-KW"/>
</dbReference>
<feature type="domain" description="Xylose isomerase-like TIM barrel" evidence="1">
    <location>
        <begin position="29"/>
        <end position="276"/>
    </location>
</feature>
<dbReference type="PANTHER" id="PTHR12110">
    <property type="entry name" value="HYDROXYPYRUVATE ISOMERASE"/>
    <property type="match status" value="1"/>
</dbReference>
<dbReference type="Pfam" id="PF01261">
    <property type="entry name" value="AP_endonuc_2"/>
    <property type="match status" value="1"/>
</dbReference>
<proteinExistence type="predicted"/>
<dbReference type="InterPro" id="IPR050312">
    <property type="entry name" value="IolE/XylAMocC-like"/>
</dbReference>
<name>A0ABS6WMZ5_9HYPH</name>
<dbReference type="EMBL" id="JAHWQX010000002">
    <property type="protein sequence ID" value="MBW3097160.1"/>
    <property type="molecule type" value="Genomic_DNA"/>
</dbReference>
<keyword evidence="2" id="KW-0413">Isomerase</keyword>
<evidence type="ECO:0000259" key="1">
    <source>
        <dbReference type="Pfam" id="PF01261"/>
    </source>
</evidence>
<dbReference type="PANTHER" id="PTHR12110:SF53">
    <property type="entry name" value="BLR5974 PROTEIN"/>
    <property type="match status" value="1"/>
</dbReference>
<protein>
    <submittedName>
        <fullName evidence="2">Sugar phosphate isomerase/epimerase</fullName>
    </submittedName>
</protein>
<organism evidence="2 3">
    <name type="scientific">Pseudohoeflea coraliihabitans</name>
    <dbReference type="NCBI Taxonomy" id="2860393"/>
    <lineage>
        <taxon>Bacteria</taxon>
        <taxon>Pseudomonadati</taxon>
        <taxon>Pseudomonadota</taxon>
        <taxon>Alphaproteobacteria</taxon>
        <taxon>Hyphomicrobiales</taxon>
        <taxon>Rhizobiaceae</taxon>
        <taxon>Pseudohoeflea</taxon>
    </lineage>
</organism>
<gene>
    <name evidence="2" type="ORF">KY465_07695</name>
</gene>
<dbReference type="Proteomes" id="UP001430804">
    <property type="component" value="Unassembled WGS sequence"/>
</dbReference>
<evidence type="ECO:0000313" key="3">
    <source>
        <dbReference type="Proteomes" id="UP001430804"/>
    </source>
</evidence>
<sequence>MQFGMNTGFAMKRWPEPERWSDLLRHHIGADHAQLSLDMVSLEGGWLDIRRQADRIRSACRRADLPLTSVFSGLVDYSQSMLLHPDRSMREQAFERYKRAIDLTAMLEAPVFGGHMGACSTSDFGDEARRKTVRDEQIELVSKLAGIAGDCGLKQLLWEPMPVAREWPSSIEECLDYAKVFEQMAGAKLGYCLDVGHCCRPDLPEAERDPYLWIEKLAVFSPILHLQQTDGRGDRHWCFTEETKADGIISPAKVLDAIAASARQDMPQLVFEVFPPFEAEDEKVLADVTESVRYWREGTAANA</sequence>
<keyword evidence="3" id="KW-1185">Reference proteome</keyword>
<dbReference type="RefSeq" id="WP_219201092.1">
    <property type="nucleotide sequence ID" value="NZ_JAHWQX010000002.1"/>
</dbReference>
<accession>A0ABS6WMZ5</accession>